<dbReference type="AlphaFoldDB" id="A0A9P0FE11"/>
<name>A0A9P0FE11_BRAAE</name>
<keyword evidence="4" id="KW-0808">Transferase</keyword>
<evidence type="ECO:0000256" key="2">
    <source>
        <dbReference type="ARBA" id="ARBA00006219"/>
    </source>
</evidence>
<dbReference type="GO" id="GO:0005737">
    <property type="term" value="C:cytoplasm"/>
    <property type="evidence" value="ECO:0007669"/>
    <property type="project" value="UniProtKB-SubCell"/>
</dbReference>
<dbReference type="PANTHER" id="PTHR21064">
    <property type="entry name" value="AMINOGLYCOSIDE PHOSPHOTRANSFERASE DOMAIN-CONTAINING PROTEIN-RELATED"/>
    <property type="match status" value="1"/>
</dbReference>
<evidence type="ECO:0000259" key="10">
    <source>
        <dbReference type="Pfam" id="PF01636"/>
    </source>
</evidence>
<comment type="catalytic activity">
    <reaction evidence="6">
        <text>(5R)-5-hydroxy-L-lysine + GTP = (5R)-5-phosphooxy-L-lysine + GDP + H(+)</text>
        <dbReference type="Rhea" id="RHEA:19049"/>
        <dbReference type="ChEBI" id="CHEBI:15378"/>
        <dbReference type="ChEBI" id="CHEBI:37565"/>
        <dbReference type="ChEBI" id="CHEBI:57882"/>
        <dbReference type="ChEBI" id="CHEBI:58189"/>
        <dbReference type="ChEBI" id="CHEBI:58357"/>
        <dbReference type="EC" id="2.7.1.81"/>
    </reaction>
</comment>
<comment type="subcellular location">
    <subcellularLocation>
        <location evidence="1">Cytoplasm</location>
    </subcellularLocation>
</comment>
<feature type="domain" description="Aminoglycoside phosphotransferase" evidence="10">
    <location>
        <begin position="65"/>
        <end position="268"/>
    </location>
</feature>
<dbReference type="Gene3D" id="3.90.1200.10">
    <property type="match status" value="1"/>
</dbReference>
<evidence type="ECO:0000313" key="11">
    <source>
        <dbReference type="EMBL" id="CAH0552030.1"/>
    </source>
</evidence>
<reference evidence="11" key="1">
    <citation type="submission" date="2021-12" db="EMBL/GenBank/DDBJ databases">
        <authorList>
            <person name="King R."/>
        </authorList>
    </citation>
    <scope>NUCLEOTIDE SEQUENCE</scope>
</reference>
<evidence type="ECO:0000256" key="6">
    <source>
        <dbReference type="ARBA" id="ARBA00036820"/>
    </source>
</evidence>
<evidence type="ECO:0000256" key="8">
    <source>
        <dbReference type="ARBA" id="ARBA00038873"/>
    </source>
</evidence>
<keyword evidence="5" id="KW-0418">Kinase</keyword>
<evidence type="ECO:0000313" key="12">
    <source>
        <dbReference type="Proteomes" id="UP001154078"/>
    </source>
</evidence>
<evidence type="ECO:0000256" key="3">
    <source>
        <dbReference type="ARBA" id="ARBA00022490"/>
    </source>
</evidence>
<keyword evidence="12" id="KW-1185">Reference proteome</keyword>
<sequence length="361" mass="41418">MENGDVLQPGLSIRPIINTDCVKDLVRDLYGLEVEKINELNGYDDKNYHVIGKNCTDNDNIKEVRRDGYVVKIINRLDSQKTDFFNAQTNLLIYLGKNGVICPKPVKTKSSEFYVLKKIPSGEHLVRLLEYVDGEMFCKVTLSNKLFYDAGHYVAKLDQILKNFDDPVYKRYKSLWQMENIIKLPEYLFAIKDETKRKTVETVINHFKNRVLPQSAKLEKGLIHGDFNEQNIITKKNEDWSIYAILDFGDSHFSCYLYELAICITYMILQGGNIDVGGYVLAGYTAVRTVPDIEYSLLKICIEGRICQSLVLGAYSALDDPSNTYLLSTQENGWKILNELTRIPDSVLIEKWKNTVKTYGK</sequence>
<dbReference type="SUPFAM" id="SSF56112">
    <property type="entry name" value="Protein kinase-like (PK-like)"/>
    <property type="match status" value="1"/>
</dbReference>
<accession>A0A9P0FE11</accession>
<dbReference type="EC" id="2.7.1.81" evidence="8"/>
<dbReference type="PANTHER" id="PTHR21064:SF1">
    <property type="entry name" value="HYDROXYLYSINE KINASE"/>
    <property type="match status" value="1"/>
</dbReference>
<dbReference type="GO" id="GO:0047992">
    <property type="term" value="F:hydroxylysine kinase activity"/>
    <property type="evidence" value="ECO:0007669"/>
    <property type="project" value="UniProtKB-EC"/>
</dbReference>
<dbReference type="InterPro" id="IPR011009">
    <property type="entry name" value="Kinase-like_dom_sf"/>
</dbReference>
<evidence type="ECO:0000256" key="1">
    <source>
        <dbReference type="ARBA" id="ARBA00004496"/>
    </source>
</evidence>
<evidence type="ECO:0000256" key="5">
    <source>
        <dbReference type="ARBA" id="ARBA00022777"/>
    </source>
</evidence>
<organism evidence="11 12">
    <name type="scientific">Brassicogethes aeneus</name>
    <name type="common">Rape pollen beetle</name>
    <name type="synonym">Meligethes aeneus</name>
    <dbReference type="NCBI Taxonomy" id="1431903"/>
    <lineage>
        <taxon>Eukaryota</taxon>
        <taxon>Metazoa</taxon>
        <taxon>Ecdysozoa</taxon>
        <taxon>Arthropoda</taxon>
        <taxon>Hexapoda</taxon>
        <taxon>Insecta</taxon>
        <taxon>Pterygota</taxon>
        <taxon>Neoptera</taxon>
        <taxon>Endopterygota</taxon>
        <taxon>Coleoptera</taxon>
        <taxon>Polyphaga</taxon>
        <taxon>Cucujiformia</taxon>
        <taxon>Nitidulidae</taxon>
        <taxon>Meligethinae</taxon>
        <taxon>Brassicogethes</taxon>
    </lineage>
</organism>
<proteinExistence type="inferred from homology"/>
<protein>
    <recommendedName>
        <fullName evidence="9">Hydroxylysine kinase</fullName>
        <ecNumber evidence="8">2.7.1.81</ecNumber>
    </recommendedName>
</protein>
<dbReference type="InterPro" id="IPR002575">
    <property type="entry name" value="Aminoglycoside_PTrfase"/>
</dbReference>
<dbReference type="Gene3D" id="3.30.200.20">
    <property type="entry name" value="Phosphorylase Kinase, domain 1"/>
    <property type="match status" value="1"/>
</dbReference>
<dbReference type="FunFam" id="3.90.1200.10:FF:000007">
    <property type="entry name" value="hydroxylysine kinase isoform X1"/>
    <property type="match status" value="1"/>
</dbReference>
<gene>
    <name evidence="11" type="ORF">MELIAE_LOCUS4502</name>
</gene>
<evidence type="ECO:0000256" key="4">
    <source>
        <dbReference type="ARBA" id="ARBA00022679"/>
    </source>
</evidence>
<comment type="function">
    <text evidence="7">Catalyzes the GTP-dependent phosphorylation of 5-hydroxy-L-lysine.</text>
</comment>
<dbReference type="Proteomes" id="UP001154078">
    <property type="component" value="Chromosome 2"/>
</dbReference>
<keyword evidence="3" id="KW-0963">Cytoplasm</keyword>
<evidence type="ECO:0000256" key="9">
    <source>
        <dbReference type="ARBA" id="ARBA00040505"/>
    </source>
</evidence>
<dbReference type="EMBL" id="OV121133">
    <property type="protein sequence ID" value="CAH0552030.1"/>
    <property type="molecule type" value="Genomic_DNA"/>
</dbReference>
<dbReference type="OrthoDB" id="9973935at2759"/>
<dbReference type="InterPro" id="IPR050249">
    <property type="entry name" value="Pseudomonas-type_ThrB"/>
</dbReference>
<evidence type="ECO:0000256" key="7">
    <source>
        <dbReference type="ARBA" id="ARBA00037368"/>
    </source>
</evidence>
<dbReference type="FunFam" id="3.30.200.20:FF:000549">
    <property type="entry name" value="hydroxylysine kinase"/>
    <property type="match status" value="1"/>
</dbReference>
<dbReference type="Pfam" id="PF01636">
    <property type="entry name" value="APH"/>
    <property type="match status" value="1"/>
</dbReference>
<comment type="similarity">
    <text evidence="2">Belongs to the aminoglycoside phosphotransferase family.</text>
</comment>